<dbReference type="Gene3D" id="3.30.70.270">
    <property type="match status" value="1"/>
</dbReference>
<feature type="non-terminal residue" evidence="1">
    <location>
        <position position="1"/>
    </location>
</feature>
<comment type="caution">
    <text evidence="1">The sequence shown here is derived from an EMBL/GenBank/DDBJ whole genome shotgun (WGS) entry which is preliminary data.</text>
</comment>
<evidence type="ECO:0000313" key="1">
    <source>
        <dbReference type="EMBL" id="RDX76644.1"/>
    </source>
</evidence>
<name>A0A371FEB1_MUCPR</name>
<keyword evidence="2" id="KW-1185">Reference proteome</keyword>
<evidence type="ECO:0000313" key="2">
    <source>
        <dbReference type="Proteomes" id="UP000257109"/>
    </source>
</evidence>
<dbReference type="InterPro" id="IPR043128">
    <property type="entry name" value="Rev_trsase/Diguanyl_cyclase"/>
</dbReference>
<dbReference type="AlphaFoldDB" id="A0A371FEB1"/>
<dbReference type="EMBL" id="QJKJ01009429">
    <property type="protein sequence ID" value="RDX76644.1"/>
    <property type="molecule type" value="Genomic_DNA"/>
</dbReference>
<dbReference type="Proteomes" id="UP000257109">
    <property type="component" value="Unassembled WGS sequence"/>
</dbReference>
<dbReference type="InterPro" id="IPR043502">
    <property type="entry name" value="DNA/RNA_pol_sf"/>
</dbReference>
<accession>A0A371FEB1</accession>
<dbReference type="OrthoDB" id="420169at2759"/>
<reference evidence="1" key="1">
    <citation type="submission" date="2018-05" db="EMBL/GenBank/DDBJ databases">
        <title>Draft genome of Mucuna pruriens seed.</title>
        <authorList>
            <person name="Nnadi N.E."/>
            <person name="Vos R."/>
            <person name="Hasami M.H."/>
            <person name="Devisetty U.K."/>
            <person name="Aguiy J.C."/>
        </authorList>
    </citation>
    <scope>NUCLEOTIDE SEQUENCE [LARGE SCALE GENOMIC DNA]</scope>
    <source>
        <strain evidence="1">JCA_2017</strain>
    </source>
</reference>
<protein>
    <submittedName>
        <fullName evidence="1">Uncharacterized protein</fullName>
    </submittedName>
</protein>
<dbReference type="Gene3D" id="3.10.10.10">
    <property type="entry name" value="HIV Type 1 Reverse Transcriptase, subunit A, domain 1"/>
    <property type="match status" value="1"/>
</dbReference>
<sequence length="147" mass="16620">MRQGKPRERSISRQRRNTSYRSIIATISRGGALDGRTASIRKRHTRAVLAIQESKGCRVHFLIKNKDAFAWSSADMLGIDPNFLCHRLSIAPRTKPMKDPYQLPNIDRSIDGASGCGLLSFMNAYLGYNQIRMHQHDEAKTAFITDT</sequence>
<organism evidence="1 2">
    <name type="scientific">Mucuna pruriens</name>
    <name type="common">Velvet bean</name>
    <name type="synonym">Dolichos pruriens</name>
    <dbReference type="NCBI Taxonomy" id="157652"/>
    <lineage>
        <taxon>Eukaryota</taxon>
        <taxon>Viridiplantae</taxon>
        <taxon>Streptophyta</taxon>
        <taxon>Embryophyta</taxon>
        <taxon>Tracheophyta</taxon>
        <taxon>Spermatophyta</taxon>
        <taxon>Magnoliopsida</taxon>
        <taxon>eudicotyledons</taxon>
        <taxon>Gunneridae</taxon>
        <taxon>Pentapetalae</taxon>
        <taxon>rosids</taxon>
        <taxon>fabids</taxon>
        <taxon>Fabales</taxon>
        <taxon>Fabaceae</taxon>
        <taxon>Papilionoideae</taxon>
        <taxon>50 kb inversion clade</taxon>
        <taxon>NPAAA clade</taxon>
        <taxon>indigoferoid/millettioid clade</taxon>
        <taxon>Phaseoleae</taxon>
        <taxon>Mucuna</taxon>
    </lineage>
</organism>
<proteinExistence type="predicted"/>
<dbReference type="SUPFAM" id="SSF56672">
    <property type="entry name" value="DNA/RNA polymerases"/>
    <property type="match status" value="1"/>
</dbReference>
<gene>
    <name evidence="1" type="ORF">CR513_43345</name>
</gene>